<evidence type="ECO:0000256" key="1">
    <source>
        <dbReference type="ARBA" id="ARBA00004141"/>
    </source>
</evidence>
<dbReference type="InterPro" id="IPR011527">
    <property type="entry name" value="ABC1_TM_dom"/>
</dbReference>
<feature type="non-terminal residue" evidence="11">
    <location>
        <position position="462"/>
    </location>
</feature>
<dbReference type="GO" id="GO:0016887">
    <property type="term" value="F:ATP hydrolysis activity"/>
    <property type="evidence" value="ECO:0007669"/>
    <property type="project" value="InterPro"/>
</dbReference>
<comment type="subcellular location">
    <subcellularLocation>
        <location evidence="1">Membrane</location>
        <topology evidence="1">Multi-pass membrane protein</topology>
    </subcellularLocation>
</comment>
<evidence type="ECO:0000256" key="3">
    <source>
        <dbReference type="ARBA" id="ARBA00022448"/>
    </source>
</evidence>
<dbReference type="Gene3D" id="3.40.50.300">
    <property type="entry name" value="P-loop containing nucleotide triphosphate hydrolases"/>
    <property type="match status" value="1"/>
</dbReference>
<dbReference type="PROSITE" id="PS50929">
    <property type="entry name" value="ABC_TM1F"/>
    <property type="match status" value="1"/>
</dbReference>
<dbReference type="PANTHER" id="PTHR24221">
    <property type="entry name" value="ATP-BINDING CASSETTE SUB-FAMILY B"/>
    <property type="match status" value="1"/>
</dbReference>
<evidence type="ECO:0000256" key="8">
    <source>
        <dbReference type="ARBA" id="ARBA00023136"/>
    </source>
</evidence>
<dbReference type="Pfam" id="PF00005">
    <property type="entry name" value="ABC_tran"/>
    <property type="match status" value="1"/>
</dbReference>
<evidence type="ECO:0000313" key="12">
    <source>
        <dbReference type="Proteomes" id="UP000276133"/>
    </source>
</evidence>
<protein>
    <submittedName>
        <fullName evidence="11">Multidrug resistance 1</fullName>
        <ecNumber evidence="11">3.6.1.15</ecNumber>
        <ecNumber evidence="11">3.6.1.3</ecNumber>
    </submittedName>
</protein>
<dbReference type="EC" id="3.6.1.3" evidence="11"/>
<evidence type="ECO:0000259" key="10">
    <source>
        <dbReference type="PROSITE" id="PS50929"/>
    </source>
</evidence>
<keyword evidence="11" id="KW-0378">Hydrolase</keyword>
<feature type="transmembrane region" description="Helical" evidence="9">
    <location>
        <begin position="292"/>
        <end position="311"/>
    </location>
</feature>
<keyword evidence="12" id="KW-1185">Reference proteome</keyword>
<dbReference type="Gene3D" id="1.20.1560.10">
    <property type="entry name" value="ABC transporter type 1, transmembrane domain"/>
    <property type="match status" value="2"/>
</dbReference>
<evidence type="ECO:0000313" key="11">
    <source>
        <dbReference type="EMBL" id="RNA32014.1"/>
    </source>
</evidence>
<dbReference type="AlphaFoldDB" id="A0A3M7S866"/>
<evidence type="ECO:0000256" key="4">
    <source>
        <dbReference type="ARBA" id="ARBA00022692"/>
    </source>
</evidence>
<dbReference type="STRING" id="10195.A0A3M7S866"/>
<organism evidence="11 12">
    <name type="scientific">Brachionus plicatilis</name>
    <name type="common">Marine rotifer</name>
    <name type="synonym">Brachionus muelleri</name>
    <dbReference type="NCBI Taxonomy" id="10195"/>
    <lineage>
        <taxon>Eukaryota</taxon>
        <taxon>Metazoa</taxon>
        <taxon>Spiralia</taxon>
        <taxon>Gnathifera</taxon>
        <taxon>Rotifera</taxon>
        <taxon>Eurotatoria</taxon>
        <taxon>Monogononta</taxon>
        <taxon>Pseudotrocha</taxon>
        <taxon>Ploima</taxon>
        <taxon>Brachionidae</taxon>
        <taxon>Brachionus</taxon>
    </lineage>
</organism>
<feature type="transmembrane region" description="Helical" evidence="9">
    <location>
        <begin position="76"/>
        <end position="96"/>
    </location>
</feature>
<dbReference type="InterPro" id="IPR036640">
    <property type="entry name" value="ABC1_TM_sf"/>
</dbReference>
<evidence type="ECO:0000256" key="9">
    <source>
        <dbReference type="SAM" id="Phobius"/>
    </source>
</evidence>
<keyword evidence="4 9" id="KW-0812">Transmembrane</keyword>
<evidence type="ECO:0000256" key="2">
    <source>
        <dbReference type="ARBA" id="ARBA00007577"/>
    </source>
</evidence>
<name>A0A3M7S866_BRAPC</name>
<comment type="caution">
    <text evidence="11">The sequence shown here is derived from an EMBL/GenBank/DDBJ whole genome shotgun (WGS) entry which is preliminary data.</text>
</comment>
<accession>A0A3M7S866</accession>
<keyword evidence="8 9" id="KW-0472">Membrane</keyword>
<dbReference type="PANTHER" id="PTHR24221:SF636">
    <property type="entry name" value="BILE SALT EXPORT PUMP"/>
    <property type="match status" value="1"/>
</dbReference>
<evidence type="ECO:0000256" key="6">
    <source>
        <dbReference type="ARBA" id="ARBA00022840"/>
    </source>
</evidence>
<dbReference type="EMBL" id="REGN01001866">
    <property type="protein sequence ID" value="RNA32014.1"/>
    <property type="molecule type" value="Genomic_DNA"/>
</dbReference>
<dbReference type="SUPFAM" id="SSF90123">
    <property type="entry name" value="ABC transporter transmembrane region"/>
    <property type="match status" value="1"/>
</dbReference>
<dbReference type="FunFam" id="1.20.1560.10:FF:000009">
    <property type="entry name" value="ABC transporter B family member 1"/>
    <property type="match status" value="1"/>
</dbReference>
<dbReference type="InterPro" id="IPR003439">
    <property type="entry name" value="ABC_transporter-like_ATP-bd"/>
</dbReference>
<dbReference type="SUPFAM" id="SSF52540">
    <property type="entry name" value="P-loop containing nucleoside triphosphate hydrolases"/>
    <property type="match status" value="1"/>
</dbReference>
<sequence>MLEIDLKVEEIKKKEKKKDVSMFKVLKLNAPEWYFILIGCLASIISGAVQPAFSIVFSKAIAIFSECDVKKQEQSIILYSILFIVFGVATFISNLLQNSMFGISGENLTKRLRSKGFKTMLKQDIAWFDNQENSVGILCTKLAVEAAAVQGAAGIRIGALLMNLGNLGIGLVLALVYGWAIALTILAFVPFMIVGGVLQTKMLTGFSGKDKEVLQDAGKISIEAISNIRTVAILNKEYHFWNLYSKKLDVPYKAAIRSSNISAFMLGFTSSITFYAMAAAFALGAYLVENNLFGMTFENIMLVFSCIIFGAQSVGQASSLMPDYAKAKTAVNSMFELFERQTKVNNYESTNGITIEDKDFKTDISLESVEFCYPSRPDAKILKGLDLKVKEGQRVAFVGSSGCGKSTVTQLLERFYDPDNGTIKLNDINLNDYNLHWLRSKFGIVSQEPILFDMSIHENIAY</sequence>
<dbReference type="Pfam" id="PF00664">
    <property type="entry name" value="ABC_membrane"/>
    <property type="match status" value="1"/>
</dbReference>
<dbReference type="InterPro" id="IPR027417">
    <property type="entry name" value="P-loop_NTPase"/>
</dbReference>
<feature type="transmembrane region" description="Helical" evidence="9">
    <location>
        <begin position="33"/>
        <end position="64"/>
    </location>
</feature>
<proteinExistence type="inferred from homology"/>
<gene>
    <name evidence="11" type="ORF">BpHYR1_037245</name>
</gene>
<dbReference type="InterPro" id="IPR039421">
    <property type="entry name" value="Type_1_exporter"/>
</dbReference>
<keyword evidence="3" id="KW-0813">Transport</keyword>
<evidence type="ECO:0000256" key="7">
    <source>
        <dbReference type="ARBA" id="ARBA00022989"/>
    </source>
</evidence>
<reference evidence="11 12" key="1">
    <citation type="journal article" date="2018" name="Sci. Rep.">
        <title>Genomic signatures of local adaptation to the degree of environmental predictability in rotifers.</title>
        <authorList>
            <person name="Franch-Gras L."/>
            <person name="Hahn C."/>
            <person name="Garcia-Roger E.M."/>
            <person name="Carmona M.J."/>
            <person name="Serra M."/>
            <person name="Gomez A."/>
        </authorList>
    </citation>
    <scope>NUCLEOTIDE SEQUENCE [LARGE SCALE GENOMIC DNA]</scope>
    <source>
        <strain evidence="11">HYR1</strain>
    </source>
</reference>
<keyword evidence="7 9" id="KW-1133">Transmembrane helix</keyword>
<dbReference type="GO" id="GO:0140359">
    <property type="term" value="F:ABC-type transporter activity"/>
    <property type="evidence" value="ECO:0007669"/>
    <property type="project" value="InterPro"/>
</dbReference>
<dbReference type="Proteomes" id="UP000276133">
    <property type="component" value="Unassembled WGS sequence"/>
</dbReference>
<keyword evidence="6" id="KW-0067">ATP-binding</keyword>
<dbReference type="EC" id="3.6.1.15" evidence="11"/>
<dbReference type="CDD" id="cd18578">
    <property type="entry name" value="ABC_6TM_Pgp_ABCB1_D2_like"/>
    <property type="match status" value="1"/>
</dbReference>
<dbReference type="GO" id="GO:0005524">
    <property type="term" value="F:ATP binding"/>
    <property type="evidence" value="ECO:0007669"/>
    <property type="project" value="UniProtKB-KW"/>
</dbReference>
<feature type="domain" description="ABC transmembrane type-1" evidence="10">
    <location>
        <begin position="37"/>
        <end position="326"/>
    </location>
</feature>
<feature type="transmembrane region" description="Helical" evidence="9">
    <location>
        <begin position="263"/>
        <end position="286"/>
    </location>
</feature>
<dbReference type="GO" id="GO:0016324">
    <property type="term" value="C:apical plasma membrane"/>
    <property type="evidence" value="ECO:0007669"/>
    <property type="project" value="TreeGrafter"/>
</dbReference>
<comment type="similarity">
    <text evidence="2">Belongs to the ABC transporter superfamily. ABCB family. Multidrug resistance exporter (TC 3.A.1.201) subfamily.</text>
</comment>
<keyword evidence="5" id="KW-0547">Nucleotide-binding</keyword>
<feature type="transmembrane region" description="Helical" evidence="9">
    <location>
        <begin position="169"/>
        <end position="194"/>
    </location>
</feature>
<dbReference type="OrthoDB" id="6500128at2759"/>
<evidence type="ECO:0000256" key="5">
    <source>
        <dbReference type="ARBA" id="ARBA00022741"/>
    </source>
</evidence>